<name>A0A645I7V0_9ZZZZ</name>
<reference evidence="2" key="1">
    <citation type="submission" date="2019-08" db="EMBL/GenBank/DDBJ databases">
        <authorList>
            <person name="Kucharzyk K."/>
            <person name="Murdoch R.W."/>
            <person name="Higgins S."/>
            <person name="Loffler F."/>
        </authorList>
    </citation>
    <scope>NUCLEOTIDE SEQUENCE</scope>
</reference>
<protein>
    <submittedName>
        <fullName evidence="2">Uncharacterized protein</fullName>
    </submittedName>
</protein>
<gene>
    <name evidence="2" type="ORF">SDC9_195003</name>
</gene>
<comment type="caution">
    <text evidence="2">The sequence shown here is derived from an EMBL/GenBank/DDBJ whole genome shotgun (WGS) entry which is preliminary data.</text>
</comment>
<dbReference type="EMBL" id="VSSQ01108871">
    <property type="protein sequence ID" value="MPN47401.1"/>
    <property type="molecule type" value="Genomic_DNA"/>
</dbReference>
<feature type="transmembrane region" description="Helical" evidence="1">
    <location>
        <begin position="79"/>
        <end position="99"/>
    </location>
</feature>
<dbReference type="AlphaFoldDB" id="A0A645I7V0"/>
<sequence>MCNCFKQAIILSKGFTKKPAMSAAEGVSIMANTSNQPRNRLRDKLFSPLYLAVTLVVVIVVGNFFNWADAVYGTHLNSFSPVLVLLTIVLFIMYIYRVFRSA</sequence>
<evidence type="ECO:0000256" key="1">
    <source>
        <dbReference type="SAM" id="Phobius"/>
    </source>
</evidence>
<keyword evidence="1" id="KW-1133">Transmembrane helix</keyword>
<organism evidence="2">
    <name type="scientific">bioreactor metagenome</name>
    <dbReference type="NCBI Taxonomy" id="1076179"/>
    <lineage>
        <taxon>unclassified sequences</taxon>
        <taxon>metagenomes</taxon>
        <taxon>ecological metagenomes</taxon>
    </lineage>
</organism>
<evidence type="ECO:0000313" key="2">
    <source>
        <dbReference type="EMBL" id="MPN47401.1"/>
    </source>
</evidence>
<accession>A0A645I7V0</accession>
<keyword evidence="1" id="KW-0472">Membrane</keyword>
<keyword evidence="1" id="KW-0812">Transmembrane</keyword>
<proteinExistence type="predicted"/>
<feature type="transmembrane region" description="Helical" evidence="1">
    <location>
        <begin position="45"/>
        <end position="67"/>
    </location>
</feature>